<proteinExistence type="predicted"/>
<organism evidence="2 3">
    <name type="scientific">Clonorchis sinensis</name>
    <name type="common">Chinese liver fluke</name>
    <dbReference type="NCBI Taxonomy" id="79923"/>
    <lineage>
        <taxon>Eukaryota</taxon>
        <taxon>Metazoa</taxon>
        <taxon>Spiralia</taxon>
        <taxon>Lophotrochozoa</taxon>
        <taxon>Platyhelminthes</taxon>
        <taxon>Trematoda</taxon>
        <taxon>Digenea</taxon>
        <taxon>Opisthorchiida</taxon>
        <taxon>Opisthorchiata</taxon>
        <taxon>Opisthorchiidae</taxon>
        <taxon>Clonorchis</taxon>
    </lineage>
</organism>
<sequence length="761" mass="84373">MLKRIFNRIERIMIRNTVCRVYASLRIRTDVLESAVADVRNWARALCDLISMFYFTMLLAFKVAPVPLAGQSIPTWKSYFERFNIVVNTVYDVCDVDPQDEATSDETTALLYFDIQNFNKLLLPPGCTQSVAEEMEQLMNRDFADRKLVTVSGGHDGEQTQVTDCGLRKYQSNNNFGGLKKADPSIRDDHRLADQKVDITTNCIHSTHIRDYADVYYSCSALPNSDQFIKRWLVDDALPKPLTLCFERFSVHWGLKYYEMYFKVHFDVEEIADKDQANFELELAKIAGGPASKGPYPGDISYVNWLDSHVKMISHVCTRFEKINATVLHIEGSVLVNNLPSKLDYERSNQVTRSQLEGILVSPTSGVPPPISIQMSDFGWTAYPFAVQEVYYDLRGLSKEPDQSGASAMTAKLLSSLSTASDGFSVEKIEQCLLSRPPVQRFEHLLKVPLLLDGKAVTWTTPPAENSEEYSQFKQNVNQYLQDVINAGYLRKVITAFQVGKLARDALAFYYYHDVHVHLRLIYDALAVGQQLSLSETATNVVNKAKLWLEKEYSSALETLPKSGGVPEPPLVRVFPTSAVKPQSETTVPTPTTTADNDISVPSIDSIEPGNVSQTTYNHERPDQPSHGSINLVALLAAYSSAAVVDEQLPETSKNEEAPEENIDSVVVTEKSQTDTAPQSEVVVSQNQSASNGAGPGDSLAAKTPAPPGSVTRSTIVETTLPQAEPNKEMLTKAPEQDASRLLADSSDPLMSNVKQTGLNS</sequence>
<evidence type="ECO:0000313" key="3">
    <source>
        <dbReference type="Proteomes" id="UP000008909"/>
    </source>
</evidence>
<accession>G7Y7W7</accession>
<protein>
    <submittedName>
        <fullName evidence="2">Uncharacterized protein</fullName>
    </submittedName>
</protein>
<feature type="non-terminal residue" evidence="2">
    <location>
        <position position="761"/>
    </location>
</feature>
<dbReference type="Proteomes" id="UP000008909">
    <property type="component" value="Unassembled WGS sequence"/>
</dbReference>
<feature type="region of interest" description="Disordered" evidence="1">
    <location>
        <begin position="580"/>
        <end position="627"/>
    </location>
</feature>
<feature type="compositionally biased region" description="Basic and acidic residues" evidence="1">
    <location>
        <begin position="726"/>
        <end position="739"/>
    </location>
</feature>
<dbReference type="EMBL" id="DF142927">
    <property type="protein sequence ID" value="GAA49052.1"/>
    <property type="molecule type" value="Genomic_DNA"/>
</dbReference>
<gene>
    <name evidence="2" type="ORF">CLF_102423</name>
</gene>
<feature type="compositionally biased region" description="Polar residues" evidence="1">
    <location>
        <begin position="711"/>
        <end position="722"/>
    </location>
</feature>
<reference key="2">
    <citation type="submission" date="2011-10" db="EMBL/GenBank/DDBJ databases">
        <title>The genome and transcriptome sequence of Clonorchis sinensis provide insights into the carcinogenic liver fluke.</title>
        <authorList>
            <person name="Wang X."/>
            <person name="Huang Y."/>
            <person name="Chen W."/>
            <person name="Liu H."/>
            <person name="Guo L."/>
            <person name="Chen Y."/>
            <person name="Luo F."/>
            <person name="Zhou W."/>
            <person name="Sun J."/>
            <person name="Mao Q."/>
            <person name="Liang P."/>
            <person name="Zhou C."/>
            <person name="Tian Y."/>
            <person name="Men J."/>
            <person name="Lv X."/>
            <person name="Huang L."/>
            <person name="Zhou J."/>
            <person name="Hu Y."/>
            <person name="Li R."/>
            <person name="Zhang F."/>
            <person name="Lei H."/>
            <person name="Li X."/>
            <person name="Hu X."/>
            <person name="Liang C."/>
            <person name="Xu J."/>
            <person name="Wu Z."/>
            <person name="Yu X."/>
        </authorList>
    </citation>
    <scope>NUCLEOTIDE SEQUENCE</scope>
    <source>
        <strain>Henan</strain>
    </source>
</reference>
<evidence type="ECO:0000256" key="1">
    <source>
        <dbReference type="SAM" id="MobiDB-lite"/>
    </source>
</evidence>
<evidence type="ECO:0000313" key="2">
    <source>
        <dbReference type="EMBL" id="GAA49052.1"/>
    </source>
</evidence>
<feature type="compositionally biased region" description="Polar residues" evidence="1">
    <location>
        <begin position="749"/>
        <end position="761"/>
    </location>
</feature>
<keyword evidence="3" id="KW-1185">Reference proteome</keyword>
<feature type="compositionally biased region" description="Polar residues" evidence="1">
    <location>
        <begin position="670"/>
        <end position="692"/>
    </location>
</feature>
<name>G7Y7W7_CLOSI</name>
<feature type="region of interest" description="Disordered" evidence="1">
    <location>
        <begin position="647"/>
        <end position="761"/>
    </location>
</feature>
<dbReference type="AlphaFoldDB" id="G7Y7W7"/>
<reference evidence="2" key="1">
    <citation type="journal article" date="2011" name="Genome Biol.">
        <title>The draft genome of the carcinogenic human liver fluke Clonorchis sinensis.</title>
        <authorList>
            <person name="Wang X."/>
            <person name="Chen W."/>
            <person name="Huang Y."/>
            <person name="Sun J."/>
            <person name="Men J."/>
            <person name="Liu H."/>
            <person name="Luo F."/>
            <person name="Guo L."/>
            <person name="Lv X."/>
            <person name="Deng C."/>
            <person name="Zhou C."/>
            <person name="Fan Y."/>
            <person name="Li X."/>
            <person name="Huang L."/>
            <person name="Hu Y."/>
            <person name="Liang C."/>
            <person name="Hu X."/>
            <person name="Xu J."/>
            <person name="Yu X."/>
        </authorList>
    </citation>
    <scope>NUCLEOTIDE SEQUENCE [LARGE SCALE GENOMIC DNA]</scope>
    <source>
        <strain evidence="2">Henan</strain>
    </source>
</reference>